<evidence type="ECO:0008006" key="4">
    <source>
        <dbReference type="Google" id="ProtNLM"/>
    </source>
</evidence>
<reference evidence="2 3" key="1">
    <citation type="submission" date="2019-07" db="EMBL/GenBank/DDBJ databases">
        <title>Whole genome shotgun sequence of Pseudonocardia sulfidoxydans NBRC 16205.</title>
        <authorList>
            <person name="Hosoyama A."/>
            <person name="Uohara A."/>
            <person name="Ohji S."/>
            <person name="Ichikawa N."/>
        </authorList>
    </citation>
    <scope>NUCLEOTIDE SEQUENCE [LARGE SCALE GENOMIC DNA]</scope>
    <source>
        <strain evidence="2 3">NBRC 16205</strain>
    </source>
</reference>
<evidence type="ECO:0000313" key="3">
    <source>
        <dbReference type="Proteomes" id="UP000321685"/>
    </source>
</evidence>
<protein>
    <recommendedName>
        <fullName evidence="4">PRC-barrel domain-containing protein</fullName>
    </recommendedName>
</protein>
<feature type="compositionally biased region" description="Basic residues" evidence="1">
    <location>
        <begin position="203"/>
        <end position="214"/>
    </location>
</feature>
<evidence type="ECO:0000313" key="2">
    <source>
        <dbReference type="EMBL" id="GEL25087.1"/>
    </source>
</evidence>
<keyword evidence="3" id="KW-1185">Reference proteome</keyword>
<name>A0A511DL03_9PSEU</name>
<organism evidence="2 3">
    <name type="scientific">Pseudonocardia sulfidoxydans NBRC 16205</name>
    <dbReference type="NCBI Taxonomy" id="1223511"/>
    <lineage>
        <taxon>Bacteria</taxon>
        <taxon>Bacillati</taxon>
        <taxon>Actinomycetota</taxon>
        <taxon>Actinomycetes</taxon>
        <taxon>Pseudonocardiales</taxon>
        <taxon>Pseudonocardiaceae</taxon>
        <taxon>Pseudonocardia</taxon>
    </lineage>
</organism>
<dbReference type="Proteomes" id="UP000321685">
    <property type="component" value="Unassembled WGS sequence"/>
</dbReference>
<sequence length="220" mass="23893">MQPGHKARVLGSPTFGSDDPGPTTPTDAQPLVGPGGPAAHEPPRAADPSLLWLTRLLGAAVLGPAGEHLGHVRDLGITRTGGGTFVDAVLVDGGGHHVTLPAEALVSMRYATVRVREPRKPTAASRLSIEPQREWLARSVLGRPTLAGSTQTPATRVRDVGLRRNRDGRWMVSSVDTRPAWLRRLGFPRRTTPWPVSTTAGRFRSRPRRQRGRRHVDLPR</sequence>
<dbReference type="AlphaFoldDB" id="A0A511DL03"/>
<dbReference type="InterPro" id="IPR011033">
    <property type="entry name" value="PRC_barrel-like_sf"/>
</dbReference>
<feature type="region of interest" description="Disordered" evidence="1">
    <location>
        <begin position="1"/>
        <end position="45"/>
    </location>
</feature>
<proteinExistence type="predicted"/>
<comment type="caution">
    <text evidence="2">The sequence shown here is derived from an EMBL/GenBank/DDBJ whole genome shotgun (WGS) entry which is preliminary data.</text>
</comment>
<feature type="region of interest" description="Disordered" evidence="1">
    <location>
        <begin position="193"/>
        <end position="220"/>
    </location>
</feature>
<dbReference type="EMBL" id="BJVJ01000045">
    <property type="protein sequence ID" value="GEL25087.1"/>
    <property type="molecule type" value="Genomic_DNA"/>
</dbReference>
<evidence type="ECO:0000256" key="1">
    <source>
        <dbReference type="SAM" id="MobiDB-lite"/>
    </source>
</evidence>
<accession>A0A511DL03</accession>
<dbReference type="SUPFAM" id="SSF50346">
    <property type="entry name" value="PRC-barrel domain"/>
    <property type="match status" value="1"/>
</dbReference>
<dbReference type="RefSeq" id="WP_147110625.1">
    <property type="nucleotide sequence ID" value="NZ_BJVJ01000045.1"/>
</dbReference>
<gene>
    <name evidence="2" type="ORF">PSU4_40410</name>
</gene>
<dbReference type="OrthoDB" id="4507101at2"/>